<proteinExistence type="predicted"/>
<organism evidence="1">
    <name type="scientific">Nostoc flagelliforme str. Sunitezuoqi</name>
    <dbReference type="NCBI Taxonomy" id="676037"/>
    <lineage>
        <taxon>Bacteria</taxon>
        <taxon>Bacillati</taxon>
        <taxon>Cyanobacteriota</taxon>
        <taxon>Cyanophyceae</taxon>
        <taxon>Nostocales</taxon>
        <taxon>Nostocaceae</taxon>
        <taxon>Nostoc</taxon>
    </lineage>
</organism>
<protein>
    <submittedName>
        <fullName evidence="1">Uncharacterized protein</fullName>
    </submittedName>
</protein>
<dbReference type="AlphaFoldDB" id="E7DPY1"/>
<gene>
    <name evidence="1" type="ORF">Nfla_5503</name>
</gene>
<sequence>MAADATTLSVGAARRRHRFTVLTQVASYQKVPLLKYKILLFGIYQYLKMGFLYQYDTVYGH</sequence>
<name>E7DPY1_9NOSO</name>
<evidence type="ECO:0000313" key="1">
    <source>
        <dbReference type="EMBL" id="ADO19139.1"/>
    </source>
</evidence>
<dbReference type="EMBL" id="HQ291127">
    <property type="protein sequence ID" value="ADO19139.1"/>
    <property type="molecule type" value="Genomic_DNA"/>
</dbReference>
<accession>E7DPY1</accession>
<reference evidence="1" key="1">
    <citation type="journal article" date="2011" name="Acta Physiol. Plant.">
        <title>An investigation on the genetic background of Nostoc flagelliforme by similarity analysis of its partial genomic DNA and phylogenetic comparison of deduced related species.</title>
        <authorList>
            <person name="Gao X."/>
            <person name="Liu K."/>
            <person name="Qiu B.S."/>
        </authorList>
    </citation>
    <scope>NUCLEOTIDE SEQUENCE</scope>
    <source>
        <strain evidence="1">Sunitezuoqi</strain>
    </source>
</reference>